<evidence type="ECO:0000313" key="3">
    <source>
        <dbReference type="Proteomes" id="UP000020492"/>
    </source>
</evidence>
<keyword evidence="3" id="KW-1185">Reference proteome</keyword>
<dbReference type="PATRIC" id="fig|1476583.3.peg.644"/>
<evidence type="ECO:0000256" key="1">
    <source>
        <dbReference type="SAM" id="MobiDB-lite"/>
    </source>
</evidence>
<proteinExistence type="predicted"/>
<dbReference type="Proteomes" id="UP000020492">
    <property type="component" value="Unassembled WGS sequence"/>
</dbReference>
<organism evidence="2 3">
    <name type="scientific">Deinococcus phoenicis</name>
    <dbReference type="NCBI Taxonomy" id="1476583"/>
    <lineage>
        <taxon>Bacteria</taxon>
        <taxon>Thermotogati</taxon>
        <taxon>Deinococcota</taxon>
        <taxon>Deinococci</taxon>
        <taxon>Deinococcales</taxon>
        <taxon>Deinococcaceae</taxon>
        <taxon>Deinococcus</taxon>
    </lineage>
</organism>
<reference evidence="2 3" key="1">
    <citation type="submission" date="2014-03" db="EMBL/GenBank/DDBJ databases">
        <title>Draft genome sequence of Deinococcus phoenicis 1P10ME.</title>
        <authorList>
            <person name="Stepanov V.G."/>
            <person name="Vaishampayan P."/>
            <person name="Venkateswaran K."/>
            <person name="Fox G.E."/>
        </authorList>
    </citation>
    <scope>NUCLEOTIDE SEQUENCE [LARGE SCALE GENOMIC DNA]</scope>
    <source>
        <strain evidence="2 3">1P10ME</strain>
    </source>
</reference>
<protein>
    <submittedName>
        <fullName evidence="2">Uncharacterized protein</fullName>
    </submittedName>
</protein>
<dbReference type="AlphaFoldDB" id="A0A016QSV6"/>
<gene>
    <name evidence="2" type="ORF">DEIPH_ctg011orf0015</name>
</gene>
<accession>A0A016QSV6</accession>
<dbReference type="EMBL" id="JHAC01000011">
    <property type="protein sequence ID" value="EYB69051.1"/>
    <property type="molecule type" value="Genomic_DNA"/>
</dbReference>
<name>A0A016QSV6_9DEIO</name>
<evidence type="ECO:0000313" key="2">
    <source>
        <dbReference type="EMBL" id="EYB69051.1"/>
    </source>
</evidence>
<dbReference type="RefSeq" id="WP_034353786.1">
    <property type="nucleotide sequence ID" value="NZ_JHAC01000011.1"/>
</dbReference>
<comment type="caution">
    <text evidence="2">The sequence shown here is derived from an EMBL/GenBank/DDBJ whole genome shotgun (WGS) entry which is preliminary data.</text>
</comment>
<dbReference type="STRING" id="1476583.DEIPH_ctg011orf0015"/>
<dbReference type="OrthoDB" id="9935839at2"/>
<sequence>MSIRENIRRAGHQLKRLMPHDALCQLPGTPGEPVEDEWGQTLPGTPTPGPVYPCYAARISAEDAVKAGLGSSSDTWRVVVDQPAPITPESTLTVTLPTGDALALTVTQVSGVDRIDALCRRSG</sequence>
<feature type="region of interest" description="Disordered" evidence="1">
    <location>
        <begin position="25"/>
        <end position="46"/>
    </location>
</feature>